<sequence length="540" mass="59556">MKKAQKALCLFKRFGAAALALSLFGCSQTGAPSQSLPASSAVLSEEAPQSQGIPSGTQMSEDEIFQLAADLIAQGQTLDDRVAALSLWEVDKDDSFTEDLYGQSIAFYHIPSVQGKARLRQMLSEVFSEAYTDEILQEFFSPDAVCALRERDGKLYASESWLSRQTARRQYTGKLTLIGRTEDIVSLQAELSYQGGTVQMLENYPLTLRREESGWKIDGWKSEMSADNSFVQLPPELEQAAGDDPELATSLRYAWTLGGALTRGEQRWVDWCFSGLFEAPTSYQELGYPLQDITGLVVSGYAVEAGPDGAVYLRLDVDDPGTTPLRTGSNWYLLTFGRDIDRVDGVIQHMYPDSEQAAFGLGRTAEIEEAALNRELTAVADLFHAWACAEETGADWWENSNDALPAEIPYVAVRMSQDGRTDSDGRFTAEEFQQAAREYLDEPKYKADRDRLLQRCTEQGGRFALMPMGGFLSDIDLVCRDLGGGLAGGAATVVRRYYKGELGLVPDYDLVYTLHRSLGGKGSWCVSKCAKQPFGPESIQ</sequence>
<dbReference type="AlphaFoldDB" id="A0A9D1V3T0"/>
<accession>A0A9D1V3T0</accession>
<keyword evidence="2" id="KW-0732">Signal</keyword>
<evidence type="ECO:0000256" key="2">
    <source>
        <dbReference type="SAM" id="SignalP"/>
    </source>
</evidence>
<dbReference type="PROSITE" id="PS51257">
    <property type="entry name" value="PROKAR_LIPOPROTEIN"/>
    <property type="match status" value="1"/>
</dbReference>
<protein>
    <submittedName>
        <fullName evidence="3">Uncharacterized protein</fullName>
    </submittedName>
</protein>
<reference evidence="3" key="1">
    <citation type="journal article" date="2021" name="PeerJ">
        <title>Extensive microbial diversity within the chicken gut microbiome revealed by metagenomics and culture.</title>
        <authorList>
            <person name="Gilroy R."/>
            <person name="Ravi A."/>
            <person name="Getino M."/>
            <person name="Pursley I."/>
            <person name="Horton D.L."/>
            <person name="Alikhan N.F."/>
            <person name="Baker D."/>
            <person name="Gharbi K."/>
            <person name="Hall N."/>
            <person name="Watson M."/>
            <person name="Adriaenssens E.M."/>
            <person name="Foster-Nyarko E."/>
            <person name="Jarju S."/>
            <person name="Secka A."/>
            <person name="Antonio M."/>
            <person name="Oren A."/>
            <person name="Chaudhuri R.R."/>
            <person name="La Ragione R."/>
            <person name="Hildebrand F."/>
            <person name="Pallen M.J."/>
        </authorList>
    </citation>
    <scope>NUCLEOTIDE SEQUENCE</scope>
    <source>
        <strain evidence="3">2239</strain>
    </source>
</reference>
<evidence type="ECO:0000313" key="4">
    <source>
        <dbReference type="Proteomes" id="UP000824193"/>
    </source>
</evidence>
<evidence type="ECO:0000256" key="1">
    <source>
        <dbReference type="SAM" id="MobiDB-lite"/>
    </source>
</evidence>
<evidence type="ECO:0000313" key="3">
    <source>
        <dbReference type="EMBL" id="HIX05616.1"/>
    </source>
</evidence>
<feature type="region of interest" description="Disordered" evidence="1">
    <location>
        <begin position="37"/>
        <end position="57"/>
    </location>
</feature>
<proteinExistence type="predicted"/>
<dbReference type="Proteomes" id="UP000824193">
    <property type="component" value="Unassembled WGS sequence"/>
</dbReference>
<feature type="chain" id="PRO_5039699805" evidence="2">
    <location>
        <begin position="32"/>
        <end position="540"/>
    </location>
</feature>
<organism evidence="3 4">
    <name type="scientific">Candidatus Allofournierella pullicola</name>
    <dbReference type="NCBI Taxonomy" id="2838596"/>
    <lineage>
        <taxon>Bacteria</taxon>
        <taxon>Bacillati</taxon>
        <taxon>Bacillota</taxon>
        <taxon>Clostridia</taxon>
        <taxon>Eubacteriales</taxon>
        <taxon>Oscillospiraceae</taxon>
        <taxon>Allofournierella</taxon>
    </lineage>
</organism>
<dbReference type="EMBL" id="DXFW01000018">
    <property type="protein sequence ID" value="HIX05616.1"/>
    <property type="molecule type" value="Genomic_DNA"/>
</dbReference>
<reference evidence="3" key="2">
    <citation type="submission" date="2021-04" db="EMBL/GenBank/DDBJ databases">
        <authorList>
            <person name="Gilroy R."/>
        </authorList>
    </citation>
    <scope>NUCLEOTIDE SEQUENCE</scope>
    <source>
        <strain evidence="3">2239</strain>
    </source>
</reference>
<comment type="caution">
    <text evidence="3">The sequence shown here is derived from an EMBL/GenBank/DDBJ whole genome shotgun (WGS) entry which is preliminary data.</text>
</comment>
<gene>
    <name evidence="3" type="ORF">H9865_05880</name>
</gene>
<feature type="signal peptide" evidence="2">
    <location>
        <begin position="1"/>
        <end position="31"/>
    </location>
</feature>
<name>A0A9D1V3T0_9FIRM</name>